<comment type="caution">
    <text evidence="1">The sequence shown here is derived from an EMBL/GenBank/DDBJ whole genome shotgun (WGS) entry which is preliminary data.</text>
</comment>
<organism evidence="1 2">
    <name type="scientific">Populus alba</name>
    <name type="common">White poplar</name>
    <dbReference type="NCBI Taxonomy" id="43335"/>
    <lineage>
        <taxon>Eukaryota</taxon>
        <taxon>Viridiplantae</taxon>
        <taxon>Streptophyta</taxon>
        <taxon>Embryophyta</taxon>
        <taxon>Tracheophyta</taxon>
        <taxon>Spermatophyta</taxon>
        <taxon>Magnoliopsida</taxon>
        <taxon>eudicotyledons</taxon>
        <taxon>Gunneridae</taxon>
        <taxon>Pentapetalae</taxon>
        <taxon>rosids</taxon>
        <taxon>fabids</taxon>
        <taxon>Malpighiales</taxon>
        <taxon>Salicaceae</taxon>
        <taxon>Saliceae</taxon>
        <taxon>Populus</taxon>
    </lineage>
</organism>
<evidence type="ECO:0000313" key="2">
    <source>
        <dbReference type="Proteomes" id="UP000309997"/>
    </source>
</evidence>
<keyword evidence="2" id="KW-1185">Reference proteome</keyword>
<sequence>MVCACGDKDTGYFKEKSFRGLAEELSMKIRGVEMSREAIELEDTWEEEDVCASVQLKNWDMFFSSVVRRGDR</sequence>
<protein>
    <submittedName>
        <fullName evidence="1">Uncharacterized protein</fullName>
    </submittedName>
</protein>
<reference evidence="1 2" key="1">
    <citation type="journal article" date="2024" name="Plant Biotechnol. J.">
        <title>Genome and CRISPR/Cas9 system of a widespread forest tree (Populus alba) in the world.</title>
        <authorList>
            <person name="Liu Y.J."/>
            <person name="Jiang P.F."/>
            <person name="Han X.M."/>
            <person name="Li X.Y."/>
            <person name="Wang H.M."/>
            <person name="Wang Y.J."/>
            <person name="Wang X.X."/>
            <person name="Zeng Q.Y."/>
        </authorList>
    </citation>
    <scope>NUCLEOTIDE SEQUENCE [LARGE SCALE GENOMIC DNA]</scope>
    <source>
        <strain evidence="2">cv. PAL-ZL1</strain>
    </source>
</reference>
<dbReference type="Proteomes" id="UP000309997">
    <property type="component" value="Unassembled WGS sequence"/>
</dbReference>
<dbReference type="EMBL" id="RCHU02000002">
    <property type="protein sequence ID" value="KAL3604785.1"/>
    <property type="molecule type" value="Genomic_DNA"/>
</dbReference>
<name>A0ACC4CTV9_POPAL</name>
<gene>
    <name evidence="1" type="ORF">D5086_005644</name>
</gene>
<accession>A0ACC4CTV9</accession>
<proteinExistence type="predicted"/>
<evidence type="ECO:0000313" key="1">
    <source>
        <dbReference type="EMBL" id="KAL3604785.1"/>
    </source>
</evidence>